<dbReference type="GO" id="GO:0046872">
    <property type="term" value="F:metal ion binding"/>
    <property type="evidence" value="ECO:0007669"/>
    <property type="project" value="UniProtKB-KW"/>
</dbReference>
<proteinExistence type="inferred from homology"/>
<evidence type="ECO:0000256" key="3">
    <source>
        <dbReference type="ARBA" id="ARBA00006958"/>
    </source>
</evidence>
<evidence type="ECO:0000256" key="2">
    <source>
        <dbReference type="ARBA" id="ARBA00004123"/>
    </source>
</evidence>
<evidence type="ECO:0000256" key="5">
    <source>
        <dbReference type="ARBA" id="ARBA00022723"/>
    </source>
</evidence>
<comment type="subcellular location">
    <subcellularLocation>
        <location evidence="2">Nucleus</location>
    </subcellularLocation>
</comment>
<dbReference type="OrthoDB" id="6429055at2759"/>
<comment type="similarity">
    <text evidence="3">Belongs to the HARBI1 family.</text>
</comment>
<evidence type="ECO:0000313" key="10">
    <source>
        <dbReference type="Proteomes" id="UP000499080"/>
    </source>
</evidence>
<sequence length="390" mass="44318">MASQQNEMQIVAAAFFIVTNQILKKKKRRERRWWITRLQERRNVSALLNDLRFQESSGQFKNFVRMSSADFEKLIRLIAPKVAKKDTKFRLAIPVAERLAITLRFLATEDSFSSLDYLTGVSKQSISSIVLDLPSTPQEWTAVAANFARSWQFPHCIGAMDGKHVEIECPPNSVNDFINYKGFFSILLLALVDANYNFLFVDIGCQGRISDGGVFKHTKLYTLLNSKELGLPPIASLQNSNFLAPYIIVTDDAFALTENIMKPYSHQSNEVQKRIFNYRLSRARRVVENVFGICSSTFRILRKPMLLHPEKAAIVTLLHNVLRASESSNSSYCPLGTFDDDVNGEIVPRLWRKHGNGSLLSLQNVPRRAKDQAKAVRETFAKYFKCALAE</sequence>
<keyword evidence="6" id="KW-0378">Hydrolase</keyword>
<dbReference type="InterPro" id="IPR027806">
    <property type="entry name" value="HARBI1_dom"/>
</dbReference>
<reference evidence="9 10" key="1">
    <citation type="journal article" date="2019" name="Sci. Rep.">
        <title>Orb-weaving spider Araneus ventricosus genome elucidates the spidroin gene catalogue.</title>
        <authorList>
            <person name="Kono N."/>
            <person name="Nakamura H."/>
            <person name="Ohtoshi R."/>
            <person name="Moran D.A.P."/>
            <person name="Shinohara A."/>
            <person name="Yoshida Y."/>
            <person name="Fujiwara M."/>
            <person name="Mori M."/>
            <person name="Tomita M."/>
            <person name="Arakawa K."/>
        </authorList>
    </citation>
    <scope>NUCLEOTIDE SEQUENCE [LARGE SCALE GENOMIC DNA]</scope>
</reference>
<accession>A0A4Y2INS3</accession>
<evidence type="ECO:0000313" key="9">
    <source>
        <dbReference type="EMBL" id="GBM79357.1"/>
    </source>
</evidence>
<evidence type="ECO:0000259" key="8">
    <source>
        <dbReference type="Pfam" id="PF13359"/>
    </source>
</evidence>
<dbReference type="Proteomes" id="UP000499080">
    <property type="component" value="Unassembled WGS sequence"/>
</dbReference>
<keyword evidence="5" id="KW-0479">Metal-binding</keyword>
<evidence type="ECO:0000256" key="7">
    <source>
        <dbReference type="ARBA" id="ARBA00023242"/>
    </source>
</evidence>
<protein>
    <recommendedName>
        <fullName evidence="8">DDE Tnp4 domain-containing protein</fullName>
    </recommendedName>
</protein>
<evidence type="ECO:0000256" key="1">
    <source>
        <dbReference type="ARBA" id="ARBA00001968"/>
    </source>
</evidence>
<organism evidence="9 10">
    <name type="scientific">Araneus ventricosus</name>
    <name type="common">Orbweaver spider</name>
    <name type="synonym">Epeira ventricosa</name>
    <dbReference type="NCBI Taxonomy" id="182803"/>
    <lineage>
        <taxon>Eukaryota</taxon>
        <taxon>Metazoa</taxon>
        <taxon>Ecdysozoa</taxon>
        <taxon>Arthropoda</taxon>
        <taxon>Chelicerata</taxon>
        <taxon>Arachnida</taxon>
        <taxon>Araneae</taxon>
        <taxon>Araneomorphae</taxon>
        <taxon>Entelegynae</taxon>
        <taxon>Araneoidea</taxon>
        <taxon>Araneidae</taxon>
        <taxon>Araneus</taxon>
    </lineage>
</organism>
<keyword evidence="10" id="KW-1185">Reference proteome</keyword>
<comment type="caution">
    <text evidence="9">The sequence shown here is derived from an EMBL/GenBank/DDBJ whole genome shotgun (WGS) entry which is preliminary data.</text>
</comment>
<name>A0A4Y2INS3_ARAVE</name>
<dbReference type="AlphaFoldDB" id="A0A4Y2INS3"/>
<dbReference type="GO" id="GO:0016787">
    <property type="term" value="F:hydrolase activity"/>
    <property type="evidence" value="ECO:0007669"/>
    <property type="project" value="UniProtKB-KW"/>
</dbReference>
<keyword evidence="7" id="KW-0539">Nucleus</keyword>
<keyword evidence="4" id="KW-0540">Nuclease</keyword>
<dbReference type="Pfam" id="PF13359">
    <property type="entry name" value="DDE_Tnp_4"/>
    <property type="match status" value="1"/>
</dbReference>
<dbReference type="PANTHER" id="PTHR22930:SF269">
    <property type="entry name" value="NUCLEASE HARBI1-LIKE PROTEIN"/>
    <property type="match status" value="1"/>
</dbReference>
<dbReference type="PANTHER" id="PTHR22930">
    <property type="match status" value="1"/>
</dbReference>
<comment type="cofactor">
    <cofactor evidence="1">
        <name>a divalent metal cation</name>
        <dbReference type="ChEBI" id="CHEBI:60240"/>
    </cofactor>
</comment>
<gene>
    <name evidence="9" type="ORF">AVEN_32968_1</name>
</gene>
<dbReference type="InterPro" id="IPR045249">
    <property type="entry name" value="HARBI1-like"/>
</dbReference>
<dbReference type="GO" id="GO:0005634">
    <property type="term" value="C:nucleus"/>
    <property type="evidence" value="ECO:0007669"/>
    <property type="project" value="UniProtKB-SubCell"/>
</dbReference>
<feature type="domain" description="DDE Tnp4" evidence="8">
    <location>
        <begin position="160"/>
        <end position="312"/>
    </location>
</feature>
<evidence type="ECO:0000256" key="4">
    <source>
        <dbReference type="ARBA" id="ARBA00022722"/>
    </source>
</evidence>
<evidence type="ECO:0000256" key="6">
    <source>
        <dbReference type="ARBA" id="ARBA00022801"/>
    </source>
</evidence>
<dbReference type="EMBL" id="BGPR01002817">
    <property type="protein sequence ID" value="GBM79357.1"/>
    <property type="molecule type" value="Genomic_DNA"/>
</dbReference>
<dbReference type="GO" id="GO:0004518">
    <property type="term" value="F:nuclease activity"/>
    <property type="evidence" value="ECO:0007669"/>
    <property type="project" value="UniProtKB-KW"/>
</dbReference>